<keyword evidence="9 19" id="KW-0418">Kinase</keyword>
<evidence type="ECO:0000256" key="6">
    <source>
        <dbReference type="ARBA" id="ARBA00022679"/>
    </source>
</evidence>
<reference evidence="19 20" key="1">
    <citation type="journal article" date="2007" name="PLoS ONE">
        <title>Molecular analysis of a leprosy immunotherapeutic bacillus provides insights into Mycobacterium evolution.</title>
        <authorList>
            <person name="Ahmed N."/>
            <person name="Saini V."/>
            <person name="Raghuvanshi S."/>
            <person name="Khurana J.P."/>
            <person name="Tyagi A.K."/>
            <person name="Tyagi A.K."/>
            <person name="Hasnain S.E."/>
        </authorList>
    </citation>
    <scope>NUCLEOTIDE SEQUENCE [LARGE SCALE GENOMIC DNA]</scope>
    <source>
        <strain evidence="19">MTCC 9506</strain>
    </source>
</reference>
<dbReference type="CDD" id="cd14014">
    <property type="entry name" value="STKc_PknB_like"/>
    <property type="match status" value="1"/>
</dbReference>
<dbReference type="InterPro" id="IPR000719">
    <property type="entry name" value="Prot_kinase_dom"/>
</dbReference>
<dbReference type="Gene3D" id="3.30.200.20">
    <property type="entry name" value="Phosphorylase Kinase, domain 1"/>
    <property type="match status" value="1"/>
</dbReference>
<sequence length="503" mass="53702">MAWGPFFMDEVVFGRYRLIEVIGEGGMGTVYKAHDTMIDRHVAVKVLSTGLATEPGFQERFRREAHTAARLTEPHIVPIFDTGEVDGRMYLVMPIIDGTDVGTLLKREGPMSPQRAVAVIEQLAAALDAAHAAGLVHRDVKPSNALMTNRDFTYLIDFGIAHNVAATRVTNTGAIIGTLAYMAPERFADGVADARADVYSLTCMLHECLTGDQPYPGDSAEQQITAHLTLSPPRPTDRNPAVPAAFDDVIARGMAKRPNDRFASAGELARAASAAAEFFQAPTVLASGPRPRVGTRQFSTRWPNSDGTVDTPNADHFHTSAPPEHQFGHGRLVLVVGAVIAFAAAALIATLLALRNNQASPSASDAKVSATPSARAIPREPPSIQTSLATPKAQLTLPDTDAQGFVGYPAARCDPGNAPTVTARTTQSLVVICQIGPANYYYRALRLSDGASIELANAVRSSDGFDVSNPADGSLRQVRPTYVRITFPGGPVQSEPIIEYAAR</sequence>
<evidence type="ECO:0000256" key="13">
    <source>
        <dbReference type="ARBA" id="ARBA00047899"/>
    </source>
</evidence>
<feature type="domain" description="Protein kinase" evidence="18">
    <location>
        <begin position="16"/>
        <end position="279"/>
    </location>
</feature>
<keyword evidence="6" id="KW-0808">Transferase</keyword>
<evidence type="ECO:0000256" key="2">
    <source>
        <dbReference type="ARBA" id="ARBA00012513"/>
    </source>
</evidence>
<evidence type="ECO:0000256" key="9">
    <source>
        <dbReference type="ARBA" id="ARBA00022777"/>
    </source>
</evidence>
<evidence type="ECO:0000259" key="18">
    <source>
        <dbReference type="PROSITE" id="PS50011"/>
    </source>
</evidence>
<evidence type="ECO:0000256" key="16">
    <source>
        <dbReference type="SAM" id="MobiDB-lite"/>
    </source>
</evidence>
<evidence type="ECO:0000313" key="19">
    <source>
        <dbReference type="EMBL" id="AFS13650.1"/>
    </source>
</evidence>
<evidence type="ECO:0000256" key="4">
    <source>
        <dbReference type="ARBA" id="ARBA00022527"/>
    </source>
</evidence>
<dbReference type="PROSITE" id="PS00107">
    <property type="entry name" value="PROTEIN_KINASE_ATP"/>
    <property type="match status" value="1"/>
</dbReference>
<gene>
    <name evidence="19" type="ORF">MIP_02409</name>
</gene>
<feature type="region of interest" description="Disordered" evidence="16">
    <location>
        <begin position="361"/>
        <end position="386"/>
    </location>
</feature>
<dbReference type="InterPro" id="IPR017441">
    <property type="entry name" value="Protein_kinase_ATP_BS"/>
</dbReference>
<comment type="catalytic activity">
    <reaction evidence="14">
        <text>L-seryl-[protein] + ATP = O-phospho-L-seryl-[protein] + ADP + H(+)</text>
        <dbReference type="Rhea" id="RHEA:17989"/>
        <dbReference type="Rhea" id="RHEA-COMP:9863"/>
        <dbReference type="Rhea" id="RHEA-COMP:11604"/>
        <dbReference type="ChEBI" id="CHEBI:15378"/>
        <dbReference type="ChEBI" id="CHEBI:29999"/>
        <dbReference type="ChEBI" id="CHEBI:30616"/>
        <dbReference type="ChEBI" id="CHEBI:83421"/>
        <dbReference type="ChEBI" id="CHEBI:456216"/>
        <dbReference type="EC" id="2.7.11.1"/>
    </reaction>
</comment>
<dbReference type="SUPFAM" id="SSF56112">
    <property type="entry name" value="Protein kinase-like (PK-like)"/>
    <property type="match status" value="1"/>
</dbReference>
<dbReference type="HOGENOM" id="CLU_000288_63_44_11"/>
<dbReference type="Pfam" id="PF00069">
    <property type="entry name" value="Pkinase"/>
    <property type="match status" value="1"/>
</dbReference>
<evidence type="ECO:0000256" key="12">
    <source>
        <dbReference type="ARBA" id="ARBA00023136"/>
    </source>
</evidence>
<dbReference type="GO" id="GO:0005886">
    <property type="term" value="C:plasma membrane"/>
    <property type="evidence" value="ECO:0007669"/>
    <property type="project" value="UniProtKB-SubCell"/>
</dbReference>
<evidence type="ECO:0000256" key="11">
    <source>
        <dbReference type="ARBA" id="ARBA00022989"/>
    </source>
</evidence>
<evidence type="ECO:0000256" key="15">
    <source>
        <dbReference type="PROSITE-ProRule" id="PRU10141"/>
    </source>
</evidence>
<dbReference type="GO" id="GO:0005524">
    <property type="term" value="F:ATP binding"/>
    <property type="evidence" value="ECO:0007669"/>
    <property type="project" value="UniProtKB-UniRule"/>
</dbReference>
<protein>
    <recommendedName>
        <fullName evidence="2">non-specific serine/threonine protein kinase</fullName>
        <ecNumber evidence="2">2.7.11.1</ecNumber>
    </recommendedName>
</protein>
<dbReference type="PROSITE" id="PS50011">
    <property type="entry name" value="PROTEIN_KINASE_DOM"/>
    <property type="match status" value="1"/>
</dbReference>
<organism evidence="19 20">
    <name type="scientific">Mycobacterium indicus pranii (strain DSM 45239 / MTCC 9506)</name>
    <dbReference type="NCBI Taxonomy" id="1232724"/>
    <lineage>
        <taxon>Bacteria</taxon>
        <taxon>Bacillati</taxon>
        <taxon>Actinomycetota</taxon>
        <taxon>Actinomycetes</taxon>
        <taxon>Mycobacteriales</taxon>
        <taxon>Mycobacteriaceae</taxon>
        <taxon>Mycobacterium</taxon>
        <taxon>Mycobacterium avium complex (MAC)</taxon>
    </lineage>
</organism>
<dbReference type="Proteomes" id="UP000007329">
    <property type="component" value="Chromosome"/>
</dbReference>
<dbReference type="PANTHER" id="PTHR43289:SF6">
    <property type="entry name" value="SERINE_THREONINE-PROTEIN KINASE NEKL-3"/>
    <property type="match status" value="1"/>
</dbReference>
<evidence type="ECO:0000256" key="3">
    <source>
        <dbReference type="ARBA" id="ARBA00022475"/>
    </source>
</evidence>
<dbReference type="PATRIC" id="fig|1232724.3.peg.1678"/>
<evidence type="ECO:0000256" key="10">
    <source>
        <dbReference type="ARBA" id="ARBA00022840"/>
    </source>
</evidence>
<dbReference type="InterPro" id="IPR011009">
    <property type="entry name" value="Kinase-like_dom_sf"/>
</dbReference>
<keyword evidence="5" id="KW-0597">Phosphoprotein</keyword>
<dbReference type="SMART" id="SM00220">
    <property type="entry name" value="S_TKc"/>
    <property type="match status" value="1"/>
</dbReference>
<feature type="transmembrane region" description="Helical" evidence="17">
    <location>
        <begin position="332"/>
        <end position="354"/>
    </location>
</feature>
<evidence type="ECO:0000256" key="8">
    <source>
        <dbReference type="ARBA" id="ARBA00022741"/>
    </source>
</evidence>
<reference evidence="19 20" key="2">
    <citation type="journal article" date="2012" name="Nucleic Acids Res.">
        <title>Massive gene acquisitions in Mycobacterium indicus pranii provide a perspective on mycobacterial evolution.</title>
        <authorList>
            <person name="Saini V."/>
            <person name="Raghuvanshi S."/>
            <person name="Khurana J.P."/>
            <person name="Ahmed N."/>
            <person name="Hasnain S.E."/>
            <person name="Tyagi A.K."/>
            <person name="Tyagi A.K."/>
        </authorList>
    </citation>
    <scope>NUCLEOTIDE SEQUENCE [LARGE SCALE GENOMIC DNA]</scope>
    <source>
        <strain evidence="20">DSM 45239 / MTCC 9506</strain>
    </source>
</reference>
<name>J9W9H8_MYCIP</name>
<evidence type="ECO:0000313" key="20">
    <source>
        <dbReference type="Proteomes" id="UP000007329"/>
    </source>
</evidence>
<dbReference type="PANTHER" id="PTHR43289">
    <property type="entry name" value="MITOGEN-ACTIVATED PROTEIN KINASE KINASE KINASE 20-RELATED"/>
    <property type="match status" value="1"/>
</dbReference>
<dbReference type="GO" id="GO:0004674">
    <property type="term" value="F:protein serine/threonine kinase activity"/>
    <property type="evidence" value="ECO:0007669"/>
    <property type="project" value="UniProtKB-KW"/>
</dbReference>
<comment type="catalytic activity">
    <reaction evidence="13">
        <text>L-threonyl-[protein] + ATP = O-phospho-L-threonyl-[protein] + ADP + H(+)</text>
        <dbReference type="Rhea" id="RHEA:46608"/>
        <dbReference type="Rhea" id="RHEA-COMP:11060"/>
        <dbReference type="Rhea" id="RHEA-COMP:11605"/>
        <dbReference type="ChEBI" id="CHEBI:15378"/>
        <dbReference type="ChEBI" id="CHEBI:30013"/>
        <dbReference type="ChEBI" id="CHEBI:30616"/>
        <dbReference type="ChEBI" id="CHEBI:61977"/>
        <dbReference type="ChEBI" id="CHEBI:456216"/>
        <dbReference type="EC" id="2.7.11.1"/>
    </reaction>
</comment>
<keyword evidence="8 15" id="KW-0547">Nucleotide-binding</keyword>
<keyword evidence="3" id="KW-1003">Cell membrane</keyword>
<accession>J9W9H8</accession>
<keyword evidence="4" id="KW-0723">Serine/threonine-protein kinase</keyword>
<evidence type="ECO:0000256" key="14">
    <source>
        <dbReference type="ARBA" id="ARBA00048679"/>
    </source>
</evidence>
<dbReference type="EC" id="2.7.11.1" evidence="2"/>
<dbReference type="Gene3D" id="1.10.510.10">
    <property type="entry name" value="Transferase(Phosphotransferase) domain 1"/>
    <property type="match status" value="1"/>
</dbReference>
<evidence type="ECO:0000256" key="1">
    <source>
        <dbReference type="ARBA" id="ARBA00004162"/>
    </source>
</evidence>
<proteinExistence type="predicted"/>
<dbReference type="FunFam" id="1.10.510.10:FF:000021">
    <property type="entry name" value="Serine/threonine protein kinase"/>
    <property type="match status" value="1"/>
</dbReference>
<keyword evidence="10 15" id="KW-0067">ATP-binding</keyword>
<keyword evidence="7 17" id="KW-0812">Transmembrane</keyword>
<dbReference type="KEGG" id="mid:MIP_02409"/>
<dbReference type="GO" id="GO:0045717">
    <property type="term" value="P:negative regulation of fatty acid biosynthetic process"/>
    <property type="evidence" value="ECO:0007669"/>
    <property type="project" value="UniProtKB-ARBA"/>
</dbReference>
<comment type="subcellular location">
    <subcellularLocation>
        <location evidence="1">Cell membrane</location>
        <topology evidence="1">Single-pass membrane protein</topology>
    </subcellularLocation>
</comment>
<dbReference type="FunFam" id="3.30.200.20:FF:000035">
    <property type="entry name" value="Serine/threonine protein kinase Stk1"/>
    <property type="match status" value="1"/>
</dbReference>
<dbReference type="AlphaFoldDB" id="J9W9H8"/>
<keyword evidence="11 17" id="KW-1133">Transmembrane helix</keyword>
<evidence type="ECO:0000256" key="5">
    <source>
        <dbReference type="ARBA" id="ARBA00022553"/>
    </source>
</evidence>
<feature type="binding site" evidence="15">
    <location>
        <position position="45"/>
    </location>
    <ligand>
        <name>ATP</name>
        <dbReference type="ChEBI" id="CHEBI:30616"/>
    </ligand>
</feature>
<evidence type="ECO:0000256" key="17">
    <source>
        <dbReference type="SAM" id="Phobius"/>
    </source>
</evidence>
<dbReference type="EMBL" id="CP002275">
    <property type="protein sequence ID" value="AFS13650.1"/>
    <property type="molecule type" value="Genomic_DNA"/>
</dbReference>
<keyword evidence="12 17" id="KW-0472">Membrane</keyword>
<evidence type="ECO:0000256" key="7">
    <source>
        <dbReference type="ARBA" id="ARBA00022692"/>
    </source>
</evidence>